<feature type="compositionally biased region" description="Acidic residues" evidence="1">
    <location>
        <begin position="1"/>
        <end position="16"/>
    </location>
</feature>
<comment type="caution">
    <text evidence="2">The sequence shown here is derived from an EMBL/GenBank/DDBJ whole genome shotgun (WGS) entry which is preliminary data.</text>
</comment>
<keyword evidence="3" id="KW-1185">Reference proteome</keyword>
<organism evidence="2 3">
    <name type="scientific">Pristionchus fissidentatus</name>
    <dbReference type="NCBI Taxonomy" id="1538716"/>
    <lineage>
        <taxon>Eukaryota</taxon>
        <taxon>Metazoa</taxon>
        <taxon>Ecdysozoa</taxon>
        <taxon>Nematoda</taxon>
        <taxon>Chromadorea</taxon>
        <taxon>Rhabditida</taxon>
        <taxon>Rhabditina</taxon>
        <taxon>Diplogasteromorpha</taxon>
        <taxon>Diplogasteroidea</taxon>
        <taxon>Neodiplogasteridae</taxon>
        <taxon>Pristionchus</taxon>
    </lineage>
</organism>
<sequence length="86" mass="10001">EEEEEEDEDNEEDSIDIIDFSSDNSDLEVIQRFSASRVDFSESDDNAEILESGSSSNEMTRSEDVPEFERSVKNIFNGVFNVRWRR</sequence>
<evidence type="ECO:0000313" key="3">
    <source>
        <dbReference type="Proteomes" id="UP001432322"/>
    </source>
</evidence>
<name>A0AAV5UTG0_9BILA</name>
<dbReference type="Proteomes" id="UP001432322">
    <property type="component" value="Unassembled WGS sequence"/>
</dbReference>
<proteinExistence type="predicted"/>
<dbReference type="AlphaFoldDB" id="A0AAV5UTG0"/>
<feature type="non-terminal residue" evidence="2">
    <location>
        <position position="1"/>
    </location>
</feature>
<feature type="region of interest" description="Disordered" evidence="1">
    <location>
        <begin position="46"/>
        <end position="65"/>
    </location>
</feature>
<gene>
    <name evidence="2" type="ORF">PFISCL1PPCAC_1636</name>
</gene>
<reference evidence="2" key="1">
    <citation type="submission" date="2023-10" db="EMBL/GenBank/DDBJ databases">
        <title>Genome assembly of Pristionchus species.</title>
        <authorList>
            <person name="Yoshida K."/>
            <person name="Sommer R.J."/>
        </authorList>
    </citation>
    <scope>NUCLEOTIDE SEQUENCE</scope>
    <source>
        <strain evidence="2">RS5133</strain>
    </source>
</reference>
<evidence type="ECO:0000256" key="1">
    <source>
        <dbReference type="SAM" id="MobiDB-lite"/>
    </source>
</evidence>
<evidence type="ECO:0000313" key="2">
    <source>
        <dbReference type="EMBL" id="GMT10339.1"/>
    </source>
</evidence>
<dbReference type="EMBL" id="BTSY01000001">
    <property type="protein sequence ID" value="GMT10339.1"/>
    <property type="molecule type" value="Genomic_DNA"/>
</dbReference>
<feature type="region of interest" description="Disordered" evidence="1">
    <location>
        <begin position="1"/>
        <end position="21"/>
    </location>
</feature>
<accession>A0AAV5UTG0</accession>
<protein>
    <submittedName>
        <fullName evidence="2">Uncharacterized protein</fullName>
    </submittedName>
</protein>